<dbReference type="RefSeq" id="WP_184658477.1">
    <property type="nucleotide sequence ID" value="NZ_CP031518.1"/>
</dbReference>
<accession>A0A7W8LLU4</accession>
<comment type="caution">
    <text evidence="1">The sequence shown here is derived from an EMBL/GenBank/DDBJ whole genome shotgun (WGS) entry which is preliminary data.</text>
</comment>
<dbReference type="Proteomes" id="UP000518887">
    <property type="component" value="Unassembled WGS sequence"/>
</dbReference>
<dbReference type="InterPro" id="IPR018708">
    <property type="entry name" value="DUF2225"/>
</dbReference>
<proteinExistence type="predicted"/>
<evidence type="ECO:0008006" key="3">
    <source>
        <dbReference type="Google" id="ProtNLM"/>
    </source>
</evidence>
<evidence type="ECO:0000313" key="1">
    <source>
        <dbReference type="EMBL" id="MBB5225826.1"/>
    </source>
</evidence>
<sequence>MYRKSAKKEEDPDKKPKLSYWSKTKCICPVCQRPFEKEEMLTGSGRMNAGDLTDELHRKYIPSEKYGAVYPLIYAVGACPRCHVAFLWKDFEDIKDPASIDALRDDDENRKKKVEAIFPHYELTRERNLLDGAAMYYLALLSYEKVDLAYAPTFKRAMISLRLAWICNHLNETIPGYNYDYIAKQFYQKATFFYEQTMINEMSRVESFSPVSNFGPDIDKNYGYDGMIYLIGLLEFKYGQTDDLPLRYKKLDAAKRAIARGFGLGKSSKAKPGPLLENARNLYDKITDLIKESNTIDFSDDDDDEE</sequence>
<evidence type="ECO:0000313" key="2">
    <source>
        <dbReference type="Proteomes" id="UP000518887"/>
    </source>
</evidence>
<name>A0A7W8LLU4_9SPIR</name>
<dbReference type="Pfam" id="PF09986">
    <property type="entry name" value="DUF2225"/>
    <property type="match status" value="1"/>
</dbReference>
<protein>
    <recommendedName>
        <fullName evidence="3">DUF2225 domain-containing protein</fullName>
    </recommendedName>
</protein>
<reference evidence="1 2" key="1">
    <citation type="submission" date="2020-08" db="EMBL/GenBank/DDBJ databases">
        <title>Genomic Encyclopedia of Type Strains, Phase IV (KMG-IV): sequencing the most valuable type-strain genomes for metagenomic binning, comparative biology and taxonomic classification.</title>
        <authorList>
            <person name="Goeker M."/>
        </authorList>
    </citation>
    <scope>NUCLEOTIDE SEQUENCE [LARGE SCALE GENOMIC DNA]</scope>
    <source>
        <strain evidence="1 2">DSM 103462</strain>
    </source>
</reference>
<keyword evidence="2" id="KW-1185">Reference proteome</keyword>
<dbReference type="EMBL" id="JACHFQ010000003">
    <property type="protein sequence ID" value="MBB5225826.1"/>
    <property type="molecule type" value="Genomic_DNA"/>
</dbReference>
<dbReference type="AlphaFoldDB" id="A0A7W8LLU4"/>
<gene>
    <name evidence="1" type="ORF">HNP76_001183</name>
</gene>
<organism evidence="1 2">
    <name type="scientific">Treponema ruminis</name>
    <dbReference type="NCBI Taxonomy" id="744515"/>
    <lineage>
        <taxon>Bacteria</taxon>
        <taxon>Pseudomonadati</taxon>
        <taxon>Spirochaetota</taxon>
        <taxon>Spirochaetia</taxon>
        <taxon>Spirochaetales</taxon>
        <taxon>Treponemataceae</taxon>
        <taxon>Treponema</taxon>
    </lineage>
</organism>